<dbReference type="AlphaFoldDB" id="A0A225V9L1"/>
<comment type="caution">
    <text evidence="1">The sequence shown here is derived from an EMBL/GenBank/DDBJ whole genome shotgun (WGS) entry which is preliminary data.</text>
</comment>
<gene>
    <name evidence="1" type="ORF">PHMEG_00026776</name>
</gene>
<reference evidence="2" key="1">
    <citation type="submission" date="2017-03" db="EMBL/GenBank/DDBJ databases">
        <title>Phytopthora megakarya and P. palmivora, two closely related causual agents of cacao black pod achieved similar genome size and gene model numbers by different mechanisms.</title>
        <authorList>
            <person name="Ali S."/>
            <person name="Shao J."/>
            <person name="Larry D.J."/>
            <person name="Kronmiller B."/>
            <person name="Shen D."/>
            <person name="Strem M.D."/>
            <person name="Melnick R.L."/>
            <person name="Guiltinan M.J."/>
            <person name="Tyler B.M."/>
            <person name="Meinhardt L.W."/>
            <person name="Bailey B.A."/>
        </authorList>
    </citation>
    <scope>NUCLEOTIDE SEQUENCE [LARGE SCALE GENOMIC DNA]</scope>
    <source>
        <strain evidence="2">zdho120</strain>
    </source>
</reference>
<evidence type="ECO:0000313" key="1">
    <source>
        <dbReference type="EMBL" id="OWZ01774.1"/>
    </source>
</evidence>
<evidence type="ECO:0000313" key="2">
    <source>
        <dbReference type="Proteomes" id="UP000198211"/>
    </source>
</evidence>
<name>A0A225V9L1_9STRA</name>
<protein>
    <submittedName>
        <fullName evidence="1">Uncharacterized protein</fullName>
    </submittedName>
</protein>
<sequence length="75" mass="8689">MELFPDWILSSYAQLWIFRVTVYGPIHLGPNFVEFGRPVCFRSRFCVLKYARSPTTNSFSPIPVVLVAHPFLRLS</sequence>
<dbReference type="EMBL" id="NBNE01006613">
    <property type="protein sequence ID" value="OWZ01774.1"/>
    <property type="molecule type" value="Genomic_DNA"/>
</dbReference>
<keyword evidence="2" id="KW-1185">Reference proteome</keyword>
<proteinExistence type="predicted"/>
<accession>A0A225V9L1</accession>
<organism evidence="1 2">
    <name type="scientific">Phytophthora megakarya</name>
    <dbReference type="NCBI Taxonomy" id="4795"/>
    <lineage>
        <taxon>Eukaryota</taxon>
        <taxon>Sar</taxon>
        <taxon>Stramenopiles</taxon>
        <taxon>Oomycota</taxon>
        <taxon>Peronosporomycetes</taxon>
        <taxon>Peronosporales</taxon>
        <taxon>Peronosporaceae</taxon>
        <taxon>Phytophthora</taxon>
    </lineage>
</organism>
<dbReference type="Proteomes" id="UP000198211">
    <property type="component" value="Unassembled WGS sequence"/>
</dbReference>